<name>A0A5C1Q8C0_9SPIO</name>
<proteinExistence type="predicted"/>
<dbReference type="Gene3D" id="2.160.20.10">
    <property type="entry name" value="Single-stranded right-handed beta-helix, Pectin lyase-like"/>
    <property type="match status" value="1"/>
</dbReference>
<dbReference type="Proteomes" id="UP000323824">
    <property type="component" value="Chromosome"/>
</dbReference>
<evidence type="ECO:0000313" key="2">
    <source>
        <dbReference type="Proteomes" id="UP000323824"/>
    </source>
</evidence>
<dbReference type="CDD" id="cd23669">
    <property type="entry name" value="GH55_SacteLam55A-like"/>
    <property type="match status" value="1"/>
</dbReference>
<dbReference type="AlphaFoldDB" id="A0A5C1Q8C0"/>
<dbReference type="InterPro" id="IPR011050">
    <property type="entry name" value="Pectin_lyase_fold/virulence"/>
</dbReference>
<dbReference type="KEGG" id="sper:EW093_02770"/>
<gene>
    <name evidence="1" type="ORF">EW093_02770</name>
</gene>
<protein>
    <submittedName>
        <fullName evidence="1">Adenylyl cyclase</fullName>
    </submittedName>
</protein>
<reference evidence="1 2" key="1">
    <citation type="submission" date="2019-02" db="EMBL/GenBank/DDBJ databases">
        <authorList>
            <person name="Fomenkov A."/>
            <person name="Dubinina G."/>
            <person name="Grabovich M."/>
            <person name="Vincze T."/>
            <person name="Roberts R.J."/>
        </authorList>
    </citation>
    <scope>NUCLEOTIDE SEQUENCE [LARGE SCALE GENOMIC DNA]</scope>
    <source>
        <strain evidence="1 2">P</strain>
    </source>
</reference>
<organism evidence="1 2">
    <name type="scientific">Thiospirochaeta perfilievii</name>
    <dbReference type="NCBI Taxonomy" id="252967"/>
    <lineage>
        <taxon>Bacteria</taxon>
        <taxon>Pseudomonadati</taxon>
        <taxon>Spirochaetota</taxon>
        <taxon>Spirochaetia</taxon>
        <taxon>Spirochaetales</taxon>
        <taxon>Spirochaetaceae</taxon>
        <taxon>Thiospirochaeta</taxon>
    </lineage>
</organism>
<keyword evidence="2" id="KW-1185">Reference proteome</keyword>
<accession>A0A5C1Q8C0</accession>
<dbReference type="EMBL" id="CP035807">
    <property type="protein sequence ID" value="QEN03667.1"/>
    <property type="molecule type" value="Genomic_DNA"/>
</dbReference>
<dbReference type="InterPro" id="IPR059186">
    <property type="entry name" value="SACTE_4363"/>
</dbReference>
<dbReference type="OrthoDB" id="52286at2"/>
<reference evidence="1 2" key="2">
    <citation type="submission" date="2019-09" db="EMBL/GenBank/DDBJ databases">
        <title>Complete Genome Sequence and Methylome Analysis of free living Spirochaetas.</title>
        <authorList>
            <person name="Leshcheva N."/>
            <person name="Mikheeva N."/>
        </authorList>
    </citation>
    <scope>NUCLEOTIDE SEQUENCE [LARGE SCALE GENOMIC DNA]</scope>
    <source>
        <strain evidence="1 2">P</strain>
    </source>
</reference>
<dbReference type="RefSeq" id="WP_149566925.1">
    <property type="nucleotide sequence ID" value="NZ_CP035807.1"/>
</dbReference>
<dbReference type="SUPFAM" id="SSF51126">
    <property type="entry name" value="Pectin lyase-like"/>
    <property type="match status" value="1"/>
</dbReference>
<sequence>MINLLNNKIFNNVFLFDSSMDMKYIENFIDNIGNKQRYDEFSLNRYTFLFKPGTYNIDITLEYYMQAVGLGKSPYDVVIIGSVQSITTTKNSNVTTMFWRSAENFTVKPRDKNEPIVWAVSQAAPYRRMNIKGDLVFDQNGWASGGYLGNSLVEGVAGTRSGQQWFTINSELGSWFGGQWNRFFIGTKGAMEENWPKEPITNVDNTEVLREKPFLTINGDGSFSLFRPSIKENSIGVSWKENNEPGNLIPLDKFYITDVNTDTSFTINKALERGKHLLITPGIYKLDEPIIINRENTVVYGMGMATLIPVYGKSVIEVKDIQGVSISGLIIDAGEVESKSLIRIGENKLSTNNFSDNPITIHDLICRVGGMLPGRAETCLEVNSNYVILDHLWLWRADHGNGVGWSDNRCSTGVIINGDHVKAYGLFVEHFQKYQTLWLGEYGKTFFYQSELPYDPPNQNSWSTKNRLGYASYKVGDHVHNHEAYGLGIYAFMGIKDNTDKNVHIDCAVETPERPGINIHHITCFSKGYGTIYNCLNSRGGSVQPGCCYYY</sequence>
<evidence type="ECO:0000313" key="1">
    <source>
        <dbReference type="EMBL" id="QEN03667.1"/>
    </source>
</evidence>
<dbReference type="InterPro" id="IPR012334">
    <property type="entry name" value="Pectin_lyas_fold"/>
</dbReference>